<reference evidence="13" key="3">
    <citation type="submission" date="2015-06" db="UniProtKB">
        <authorList>
            <consortium name="EnsemblMetazoa"/>
        </authorList>
    </citation>
    <scope>IDENTIFICATION</scope>
</reference>
<comment type="catalytic activity">
    <reaction evidence="6">
        <text>glyoxylate + L-alanine = glycine + pyruvate</text>
        <dbReference type="Rhea" id="RHEA:24248"/>
        <dbReference type="ChEBI" id="CHEBI:15361"/>
        <dbReference type="ChEBI" id="CHEBI:36655"/>
        <dbReference type="ChEBI" id="CHEBI:57305"/>
        <dbReference type="ChEBI" id="CHEBI:57972"/>
        <dbReference type="EC" id="2.6.1.44"/>
    </reaction>
</comment>
<dbReference type="PANTHER" id="PTHR21152">
    <property type="entry name" value="AMINOTRANSFERASE CLASS V"/>
    <property type="match status" value="1"/>
</dbReference>
<reference evidence="14" key="1">
    <citation type="submission" date="2012-12" db="EMBL/GenBank/DDBJ databases">
        <authorList>
            <person name="Hellsten U."/>
            <person name="Grimwood J."/>
            <person name="Chapman J.A."/>
            <person name="Shapiro H."/>
            <person name="Aerts A."/>
            <person name="Otillar R.P."/>
            <person name="Terry A.Y."/>
            <person name="Boore J.L."/>
            <person name="Simakov O."/>
            <person name="Marletaz F."/>
            <person name="Cho S.-J."/>
            <person name="Edsinger-Gonzales E."/>
            <person name="Havlak P."/>
            <person name="Kuo D.-H."/>
            <person name="Larsson T."/>
            <person name="Lv J."/>
            <person name="Arendt D."/>
            <person name="Savage R."/>
            <person name="Osoegawa K."/>
            <person name="de Jong P."/>
            <person name="Lindberg D.R."/>
            <person name="Seaver E.C."/>
            <person name="Weisblat D.A."/>
            <person name="Putnam N.H."/>
            <person name="Grigoriev I.V."/>
            <person name="Rokhsar D.S."/>
        </authorList>
    </citation>
    <scope>NUCLEOTIDE SEQUENCE</scope>
    <source>
        <strain evidence="14">I ESC-2004</strain>
    </source>
</reference>
<dbReference type="GO" id="GO:0008453">
    <property type="term" value="F:alanine-glyoxylate transaminase activity"/>
    <property type="evidence" value="ECO:0007669"/>
    <property type="project" value="UniProtKB-EC"/>
</dbReference>
<dbReference type="OrthoDB" id="7403325at2759"/>
<evidence type="ECO:0000256" key="7">
    <source>
        <dbReference type="PIRSR" id="PIRSR000524-1"/>
    </source>
</evidence>
<evidence type="ECO:0000256" key="4">
    <source>
        <dbReference type="ARBA" id="ARBA00022679"/>
    </source>
</evidence>
<dbReference type="CDD" id="cd06451">
    <property type="entry name" value="AGAT_like"/>
    <property type="match status" value="1"/>
</dbReference>
<evidence type="ECO:0000256" key="5">
    <source>
        <dbReference type="ARBA" id="ARBA00022898"/>
    </source>
</evidence>
<dbReference type="InterPro" id="IPR024169">
    <property type="entry name" value="SP_NH2Trfase/AEP_transaminase"/>
</dbReference>
<dbReference type="FunCoup" id="R7UG84">
    <property type="interactions" value="283"/>
</dbReference>
<evidence type="ECO:0000259" key="11">
    <source>
        <dbReference type="Pfam" id="PF00266"/>
    </source>
</evidence>
<dbReference type="EMBL" id="AMQN01007790">
    <property type="status" value="NOT_ANNOTATED_CDS"/>
    <property type="molecule type" value="Genomic_DNA"/>
</dbReference>
<keyword evidence="3" id="KW-0032">Aminotransferase</keyword>
<accession>R7UG84</accession>
<feature type="binding site" evidence="7">
    <location>
        <position position="356"/>
    </location>
    <ligand>
        <name>substrate</name>
    </ligand>
</feature>
<protein>
    <recommendedName>
        <fullName evidence="6">Alanine--glyoxylate aminotransferase</fullName>
        <ecNumber evidence="6">2.6.1.44</ecNumber>
    </recommendedName>
</protein>
<dbReference type="PROSITE" id="PS00595">
    <property type="entry name" value="AA_TRANSFER_CLASS_5"/>
    <property type="match status" value="1"/>
</dbReference>
<dbReference type="FunFam" id="3.40.640.10:FF:000027">
    <property type="entry name" value="Serine--pyruvate aminotransferase, mitochondrial"/>
    <property type="match status" value="1"/>
</dbReference>
<evidence type="ECO:0000313" key="13">
    <source>
        <dbReference type="EnsemblMetazoa" id="CapteP164164"/>
    </source>
</evidence>
<feature type="domain" description="Aminotransferase class V" evidence="11">
    <location>
        <begin position="43"/>
        <end position="358"/>
    </location>
</feature>
<dbReference type="InterPro" id="IPR015421">
    <property type="entry name" value="PyrdxlP-dep_Trfase_major"/>
</dbReference>
<name>R7UG84_CAPTE</name>
<evidence type="ECO:0000313" key="14">
    <source>
        <dbReference type="Proteomes" id="UP000014760"/>
    </source>
</evidence>
<evidence type="ECO:0000256" key="8">
    <source>
        <dbReference type="PIRSR" id="PIRSR000524-50"/>
    </source>
</evidence>
<evidence type="ECO:0000256" key="2">
    <source>
        <dbReference type="ARBA" id="ARBA00009236"/>
    </source>
</evidence>
<dbReference type="Proteomes" id="UP000014760">
    <property type="component" value="Unassembled WGS sequence"/>
</dbReference>
<keyword evidence="5 6" id="KW-0663">Pyridoxal phosphate</keyword>
<proteinExistence type="inferred from homology"/>
<comment type="cofactor">
    <cofactor evidence="1 6 8 10">
        <name>pyridoxal 5'-phosphate</name>
        <dbReference type="ChEBI" id="CHEBI:597326"/>
    </cofactor>
</comment>
<dbReference type="InterPro" id="IPR020578">
    <property type="entry name" value="Aminotrans_V_PyrdxlP_BS"/>
</dbReference>
<evidence type="ECO:0000256" key="9">
    <source>
        <dbReference type="RuleBase" id="RU004075"/>
    </source>
</evidence>
<sequence>MAVIPVPERLLHPMEFPRKLLMGPGPANAPPRVLAAGALPLLGHLHPEFVQIMDDCKSGIQYAFQTENPVTLAISGTGHAAMEAACCNLVEAGDVVLVLCAGIWGHRFADMVDRHDGVVKKLNKPAGETFSLSDIEQGLRAHNPKLLFVTHGESSSTTLQSLEGIGKLCHKFGCLVVVDSVAALGGVPLLQDAWELDVVYTGGQKVLSCPPGASPISFGPAAMKKVKSRKTKIRSFYLDINELANYWGCDGQPRRYHHTGPISNIYTLREALSILAEETLAKCWERHAKCAALLHDGLRQLGLELFVKNPECRLPTVTGIVVPPGVDWKKVADNAMAKYRVEISGGLGATAGKIWRVGLLGYNAEPENVKSVLSALKEGITLQKKSHL</sequence>
<dbReference type="FunFam" id="3.90.1150.10:FF:000039">
    <property type="entry name" value="Serine--pyruvate aminotransferase"/>
    <property type="match status" value="1"/>
</dbReference>
<dbReference type="GO" id="GO:0005777">
    <property type="term" value="C:peroxisome"/>
    <property type="evidence" value="ECO:0007669"/>
    <property type="project" value="TreeGrafter"/>
</dbReference>
<dbReference type="EnsemblMetazoa" id="CapteT164164">
    <property type="protein sequence ID" value="CapteP164164"/>
    <property type="gene ID" value="CapteG164164"/>
</dbReference>
<dbReference type="PIRSF" id="PIRSF000524">
    <property type="entry name" value="SPT"/>
    <property type="match status" value="1"/>
</dbReference>
<dbReference type="GO" id="GO:0004760">
    <property type="term" value="F:L-serine-pyruvate transaminase activity"/>
    <property type="evidence" value="ECO:0007669"/>
    <property type="project" value="TreeGrafter"/>
</dbReference>
<dbReference type="OMA" id="YEWDTPA"/>
<comment type="similarity">
    <text evidence="2 6 9">Belongs to the class-V pyridoxal-phosphate-dependent aminotransferase family.</text>
</comment>
<dbReference type="GO" id="GO:0019265">
    <property type="term" value="P:glycine biosynthetic process, by transamination of glyoxylate"/>
    <property type="evidence" value="ECO:0007669"/>
    <property type="project" value="TreeGrafter"/>
</dbReference>
<gene>
    <name evidence="12" type="ORF">CAPTEDRAFT_164164</name>
</gene>
<evidence type="ECO:0000256" key="3">
    <source>
        <dbReference type="ARBA" id="ARBA00022576"/>
    </source>
</evidence>
<dbReference type="InterPro" id="IPR015422">
    <property type="entry name" value="PyrdxlP-dep_Trfase_small"/>
</dbReference>
<dbReference type="Gene3D" id="3.40.640.10">
    <property type="entry name" value="Type I PLP-dependent aspartate aminotransferase-like (Major domain)"/>
    <property type="match status" value="1"/>
</dbReference>
<dbReference type="InterPro" id="IPR015424">
    <property type="entry name" value="PyrdxlP-dep_Trfase"/>
</dbReference>
<organism evidence="12">
    <name type="scientific">Capitella teleta</name>
    <name type="common">Polychaete worm</name>
    <dbReference type="NCBI Taxonomy" id="283909"/>
    <lineage>
        <taxon>Eukaryota</taxon>
        <taxon>Metazoa</taxon>
        <taxon>Spiralia</taxon>
        <taxon>Lophotrochozoa</taxon>
        <taxon>Annelida</taxon>
        <taxon>Polychaeta</taxon>
        <taxon>Sedentaria</taxon>
        <taxon>Scolecida</taxon>
        <taxon>Capitellidae</taxon>
        <taxon>Capitella</taxon>
    </lineage>
</organism>
<dbReference type="AlphaFoldDB" id="R7UG84"/>
<feature type="modified residue" description="N6-(pyridoxal phosphate)lysine" evidence="8">
    <location>
        <position position="205"/>
    </location>
</feature>
<dbReference type="Gene3D" id="3.90.1150.10">
    <property type="entry name" value="Aspartate Aminotransferase, domain 1"/>
    <property type="match status" value="1"/>
</dbReference>
<dbReference type="PANTHER" id="PTHR21152:SF40">
    <property type="entry name" value="ALANINE--GLYOXYLATE AMINOTRANSFERASE"/>
    <property type="match status" value="1"/>
</dbReference>
<dbReference type="Pfam" id="PF00266">
    <property type="entry name" value="Aminotran_5"/>
    <property type="match status" value="1"/>
</dbReference>
<dbReference type="EC" id="2.6.1.44" evidence="6"/>
<keyword evidence="4" id="KW-0808">Transferase</keyword>
<reference evidence="12 14" key="2">
    <citation type="journal article" date="2013" name="Nature">
        <title>Insights into bilaterian evolution from three spiralian genomes.</title>
        <authorList>
            <person name="Simakov O."/>
            <person name="Marletaz F."/>
            <person name="Cho S.J."/>
            <person name="Edsinger-Gonzales E."/>
            <person name="Havlak P."/>
            <person name="Hellsten U."/>
            <person name="Kuo D.H."/>
            <person name="Larsson T."/>
            <person name="Lv J."/>
            <person name="Arendt D."/>
            <person name="Savage R."/>
            <person name="Osoegawa K."/>
            <person name="de Jong P."/>
            <person name="Grimwood J."/>
            <person name="Chapman J.A."/>
            <person name="Shapiro H."/>
            <person name="Aerts A."/>
            <person name="Otillar R.P."/>
            <person name="Terry A.Y."/>
            <person name="Boore J.L."/>
            <person name="Grigoriev I.V."/>
            <person name="Lindberg D.R."/>
            <person name="Seaver E.C."/>
            <person name="Weisblat D.A."/>
            <person name="Putnam N.H."/>
            <person name="Rokhsar D.S."/>
        </authorList>
    </citation>
    <scope>NUCLEOTIDE SEQUENCE</scope>
    <source>
        <strain evidence="12 14">I ESC-2004</strain>
    </source>
</reference>
<evidence type="ECO:0000256" key="10">
    <source>
        <dbReference type="RuleBase" id="RU004504"/>
    </source>
</evidence>
<evidence type="ECO:0000256" key="1">
    <source>
        <dbReference type="ARBA" id="ARBA00001933"/>
    </source>
</evidence>
<evidence type="ECO:0000313" key="12">
    <source>
        <dbReference type="EMBL" id="ELU05539.1"/>
    </source>
</evidence>
<dbReference type="EMBL" id="KB301402">
    <property type="protein sequence ID" value="ELU05539.1"/>
    <property type="molecule type" value="Genomic_DNA"/>
</dbReference>
<dbReference type="SUPFAM" id="SSF53383">
    <property type="entry name" value="PLP-dependent transferases"/>
    <property type="match status" value="1"/>
</dbReference>
<dbReference type="STRING" id="283909.R7UG84"/>
<dbReference type="HOGENOM" id="CLU_027686_0_0_1"/>
<keyword evidence="14" id="KW-1185">Reference proteome</keyword>
<dbReference type="InterPro" id="IPR000192">
    <property type="entry name" value="Aminotrans_V_dom"/>
</dbReference>
<evidence type="ECO:0000256" key="6">
    <source>
        <dbReference type="PIRNR" id="PIRNR000524"/>
    </source>
</evidence>